<sequence length="476" mass="50941">MKISHIATIAALVSASAAKPHHYVHRHAHGAAKRDARADNVVYAPAAVETIIKYVLDGHDVSAEEVRIGLLNGTLEWGSDGNLSTSAKIAAVALATPAPSPSPQPAEKPKSDVKPAAVVEKPENKPEDKPAEEQVEKSAEKPVEKPTAKADVKPAPESKHGEVDTTLRTAAQLVDKDGHCASCDIEFPNGQVPCSEFPYGYGAMPIQHEGLGGWSGIQDPGYRGGDGYGDIRTVVSGSCNDGSCCSPGTFCSYGCANPYLKLSFPKKQGITGQSVGGLYCNDKGMLEMADGSIGKTLCGPSSKSMTVKVQNKLKKSVSICRTDYPGTESMTFPLTLGPGETGYLASPDQDKYYFWQGKRTSAQYYVNSQGVPESEACTWAKPGDARGNWSPTILGTSFDKTEGFTGLFQNPERKDVAINYSITFTGDGVISPCRYKKSTDQYCQDQECWKREDEPLRGCTAAVKKDSTLTVVLSDD</sequence>
<evidence type="ECO:0000256" key="5">
    <source>
        <dbReference type="ARBA" id="ARBA00022729"/>
    </source>
</evidence>
<evidence type="ECO:0000256" key="11">
    <source>
        <dbReference type="SAM" id="MobiDB-lite"/>
    </source>
</evidence>
<evidence type="ECO:0000256" key="7">
    <source>
        <dbReference type="ARBA" id="ARBA00023277"/>
    </source>
</evidence>
<dbReference type="Proteomes" id="UP000799424">
    <property type="component" value="Unassembled WGS sequence"/>
</dbReference>
<evidence type="ECO:0000256" key="9">
    <source>
        <dbReference type="ARBA" id="ARBA00023316"/>
    </source>
</evidence>
<dbReference type="PANTHER" id="PTHR31316">
    <property type="entry name" value="BETA-GLUCOSIDASE-LIKE PROTEIN NCA3, MITOCHONDRIAL-RELATED"/>
    <property type="match status" value="1"/>
</dbReference>
<keyword evidence="10" id="KW-0624">Polysaccharide degradation</keyword>
<dbReference type="OrthoDB" id="5339822at2759"/>
<evidence type="ECO:0000313" key="13">
    <source>
        <dbReference type="Proteomes" id="UP000799424"/>
    </source>
</evidence>
<dbReference type="GO" id="GO:0009277">
    <property type="term" value="C:fungal-type cell wall"/>
    <property type="evidence" value="ECO:0007669"/>
    <property type="project" value="TreeGrafter"/>
</dbReference>
<evidence type="ECO:0000256" key="1">
    <source>
        <dbReference type="ARBA" id="ARBA00004191"/>
    </source>
</evidence>
<dbReference type="InterPro" id="IPR005556">
    <property type="entry name" value="SUN"/>
</dbReference>
<evidence type="ECO:0000256" key="3">
    <source>
        <dbReference type="ARBA" id="ARBA00022512"/>
    </source>
</evidence>
<evidence type="ECO:0000256" key="6">
    <source>
        <dbReference type="ARBA" id="ARBA00022801"/>
    </source>
</evidence>
<dbReference type="GO" id="GO:0009986">
    <property type="term" value="C:cell surface"/>
    <property type="evidence" value="ECO:0007669"/>
    <property type="project" value="TreeGrafter"/>
</dbReference>
<comment type="similarity">
    <text evidence="2">Belongs to the SUN family.</text>
</comment>
<evidence type="ECO:0000256" key="10">
    <source>
        <dbReference type="ARBA" id="ARBA00023326"/>
    </source>
</evidence>
<keyword evidence="6" id="KW-0378">Hydrolase</keyword>
<evidence type="ECO:0000256" key="4">
    <source>
        <dbReference type="ARBA" id="ARBA00022525"/>
    </source>
</evidence>
<keyword evidence="5" id="KW-0732">Signal</keyword>
<keyword evidence="9" id="KW-0961">Cell wall biogenesis/degradation</keyword>
<keyword evidence="13" id="KW-1185">Reference proteome</keyword>
<keyword evidence="8" id="KW-0326">Glycosidase</keyword>
<dbReference type="EMBL" id="MU006235">
    <property type="protein sequence ID" value="KAF2822115.1"/>
    <property type="molecule type" value="Genomic_DNA"/>
</dbReference>
<feature type="region of interest" description="Disordered" evidence="11">
    <location>
        <begin position="96"/>
        <end position="162"/>
    </location>
</feature>
<evidence type="ECO:0000256" key="8">
    <source>
        <dbReference type="ARBA" id="ARBA00023295"/>
    </source>
</evidence>
<reference evidence="12" key="1">
    <citation type="journal article" date="2020" name="Stud. Mycol.">
        <title>101 Dothideomycetes genomes: a test case for predicting lifestyles and emergence of pathogens.</title>
        <authorList>
            <person name="Haridas S."/>
            <person name="Albert R."/>
            <person name="Binder M."/>
            <person name="Bloem J."/>
            <person name="Labutti K."/>
            <person name="Salamov A."/>
            <person name="Andreopoulos B."/>
            <person name="Baker S."/>
            <person name="Barry K."/>
            <person name="Bills G."/>
            <person name="Bluhm B."/>
            <person name="Cannon C."/>
            <person name="Castanera R."/>
            <person name="Culley D."/>
            <person name="Daum C."/>
            <person name="Ezra D."/>
            <person name="Gonzalez J."/>
            <person name="Henrissat B."/>
            <person name="Kuo A."/>
            <person name="Liang C."/>
            <person name="Lipzen A."/>
            <person name="Lutzoni F."/>
            <person name="Magnuson J."/>
            <person name="Mondo S."/>
            <person name="Nolan M."/>
            <person name="Ohm R."/>
            <person name="Pangilinan J."/>
            <person name="Park H.-J."/>
            <person name="Ramirez L."/>
            <person name="Alfaro M."/>
            <person name="Sun H."/>
            <person name="Tritt A."/>
            <person name="Yoshinaga Y."/>
            <person name="Zwiers L.-H."/>
            <person name="Turgeon B."/>
            <person name="Goodwin S."/>
            <person name="Spatafora J."/>
            <person name="Crous P."/>
            <person name="Grigoriev I."/>
        </authorList>
    </citation>
    <scope>NUCLEOTIDE SEQUENCE</scope>
    <source>
        <strain evidence="12">CBS 113818</strain>
    </source>
</reference>
<protein>
    <submittedName>
        <fullName evidence="12">SUN-domain-containing protein</fullName>
    </submittedName>
</protein>
<proteinExistence type="inferred from homology"/>
<comment type="subcellular location">
    <subcellularLocation>
        <location evidence="1">Secreted</location>
        <location evidence="1">Cell wall</location>
    </subcellularLocation>
</comment>
<accession>A0A6A6ZPE3</accession>
<evidence type="ECO:0000256" key="2">
    <source>
        <dbReference type="ARBA" id="ARBA00010579"/>
    </source>
</evidence>
<dbReference type="Pfam" id="PF03856">
    <property type="entry name" value="SUN"/>
    <property type="match status" value="1"/>
</dbReference>
<organism evidence="12 13">
    <name type="scientific">Ophiobolus disseminans</name>
    <dbReference type="NCBI Taxonomy" id="1469910"/>
    <lineage>
        <taxon>Eukaryota</taxon>
        <taxon>Fungi</taxon>
        <taxon>Dikarya</taxon>
        <taxon>Ascomycota</taxon>
        <taxon>Pezizomycotina</taxon>
        <taxon>Dothideomycetes</taxon>
        <taxon>Pleosporomycetidae</taxon>
        <taxon>Pleosporales</taxon>
        <taxon>Pleosporineae</taxon>
        <taxon>Phaeosphaeriaceae</taxon>
        <taxon>Ophiobolus</taxon>
    </lineage>
</organism>
<dbReference type="AlphaFoldDB" id="A0A6A6ZPE3"/>
<dbReference type="PANTHER" id="PTHR31316:SF0">
    <property type="entry name" value="SECRETED BETA-GLUCOSIDASE SIM1-RELATED"/>
    <property type="match status" value="1"/>
</dbReference>
<keyword evidence="3" id="KW-0134">Cell wall</keyword>
<keyword evidence="4" id="KW-0964">Secreted</keyword>
<name>A0A6A6ZPE3_9PLEO</name>
<feature type="compositionally biased region" description="Basic and acidic residues" evidence="11">
    <location>
        <begin position="120"/>
        <end position="162"/>
    </location>
</feature>
<gene>
    <name evidence="12" type="ORF">CC86DRAFT_95833</name>
</gene>
<dbReference type="InterPro" id="IPR051526">
    <property type="entry name" value="Beta-Glucosidase_SUN"/>
</dbReference>
<dbReference type="GO" id="GO:0016798">
    <property type="term" value="F:hydrolase activity, acting on glycosyl bonds"/>
    <property type="evidence" value="ECO:0007669"/>
    <property type="project" value="UniProtKB-KW"/>
</dbReference>
<dbReference type="GO" id="GO:0000272">
    <property type="term" value="P:polysaccharide catabolic process"/>
    <property type="evidence" value="ECO:0007669"/>
    <property type="project" value="UniProtKB-KW"/>
</dbReference>
<evidence type="ECO:0000313" key="12">
    <source>
        <dbReference type="EMBL" id="KAF2822115.1"/>
    </source>
</evidence>
<dbReference type="GO" id="GO:0031505">
    <property type="term" value="P:fungal-type cell wall organization"/>
    <property type="evidence" value="ECO:0007669"/>
    <property type="project" value="TreeGrafter"/>
</dbReference>
<keyword evidence="7" id="KW-0119">Carbohydrate metabolism</keyword>